<dbReference type="AlphaFoldDB" id="A0AAD9IMY0"/>
<keyword evidence="6" id="KW-1185">Reference proteome</keyword>
<dbReference type="InterPro" id="IPR011990">
    <property type="entry name" value="TPR-like_helical_dom_sf"/>
</dbReference>
<organism evidence="5 6">
    <name type="scientific">Prototheca wickerhamii</name>
    <dbReference type="NCBI Taxonomy" id="3111"/>
    <lineage>
        <taxon>Eukaryota</taxon>
        <taxon>Viridiplantae</taxon>
        <taxon>Chlorophyta</taxon>
        <taxon>core chlorophytes</taxon>
        <taxon>Trebouxiophyceae</taxon>
        <taxon>Chlorellales</taxon>
        <taxon>Chlorellaceae</taxon>
        <taxon>Prototheca</taxon>
    </lineage>
</organism>
<proteinExistence type="inferred from homology"/>
<dbReference type="SUPFAM" id="SSF48452">
    <property type="entry name" value="TPR-like"/>
    <property type="match status" value="1"/>
</dbReference>
<comment type="caution">
    <text evidence="5">The sequence shown here is derived from an EMBL/GenBank/DDBJ whole genome shotgun (WGS) entry which is preliminary data.</text>
</comment>
<reference evidence="5" key="1">
    <citation type="submission" date="2021-01" db="EMBL/GenBank/DDBJ databases">
        <authorList>
            <person name="Eckstrom K.M.E."/>
        </authorList>
    </citation>
    <scope>NUCLEOTIDE SEQUENCE</scope>
    <source>
        <strain evidence="5">UVCC 0001</strain>
    </source>
</reference>
<name>A0AAD9IMY0_PROWI</name>
<dbReference type="PANTHER" id="PTHR46035:SF1">
    <property type="entry name" value="TETRATRICOPEPTIDE REPEAT PROTEIN 4"/>
    <property type="match status" value="1"/>
</dbReference>
<accession>A0AAD9IMY0</accession>
<dbReference type="InterPro" id="IPR019734">
    <property type="entry name" value="TPR_rpt"/>
</dbReference>
<dbReference type="SMART" id="SM00028">
    <property type="entry name" value="TPR"/>
    <property type="match status" value="2"/>
</dbReference>
<sequence length="376" mass="42404">MASQQGESVLKNEDLPALFWDELPDDPDNPDVAAIKAIMDESTPEERAESFKDQGNDALKVGLQQKKKFYLRQAIEQYTEGLNLMCSDAKLNAVLYSNRAHVNLLLGNYRNALEDSKAALKNNPTFVKVWAFWRGAKGAAGLRRWDECVSLCDEGLALEPENADLKRLRARAEQDKAADAQREEAQRQREIEKRAPAARLASSLLSAGWRIGRPQFSVGDRKPTMLADGLIQWPVIFFYPEASMQQDVIEEFGIDDCFGDHLDVMFGPEAPGLEWDAEGAYRRDHLEVYYLSYASKPLTQAELTEVLYGGWPETREEGPARYGPEAASWKRVDERWTLAEVLGKKDHIIPGIPVFFILSSKTSYKQRFLSGDIALL</sequence>
<evidence type="ECO:0000256" key="1">
    <source>
        <dbReference type="ARBA" id="ARBA00022737"/>
    </source>
</evidence>
<dbReference type="GO" id="GO:0006457">
    <property type="term" value="P:protein folding"/>
    <property type="evidence" value="ECO:0007669"/>
    <property type="project" value="TreeGrafter"/>
</dbReference>
<dbReference type="Gene3D" id="1.25.40.10">
    <property type="entry name" value="Tetratricopeptide repeat domain"/>
    <property type="match status" value="1"/>
</dbReference>
<dbReference type="GO" id="GO:0030544">
    <property type="term" value="F:Hsp70 protein binding"/>
    <property type="evidence" value="ECO:0007669"/>
    <property type="project" value="TreeGrafter"/>
</dbReference>
<dbReference type="GO" id="GO:0005829">
    <property type="term" value="C:cytosol"/>
    <property type="evidence" value="ECO:0007669"/>
    <property type="project" value="TreeGrafter"/>
</dbReference>
<gene>
    <name evidence="5" type="ORF">QBZ16_000505</name>
</gene>
<dbReference type="PANTHER" id="PTHR46035">
    <property type="entry name" value="TETRATRICOPEPTIDE REPEAT PROTEIN 4"/>
    <property type="match status" value="1"/>
</dbReference>
<dbReference type="InterPro" id="IPR044059">
    <property type="entry name" value="Csn1/TTC4_wheel"/>
</dbReference>
<dbReference type="CDD" id="cd21377">
    <property type="entry name" value="CTWD_Cns1-like"/>
    <property type="match status" value="1"/>
</dbReference>
<evidence type="ECO:0000313" key="5">
    <source>
        <dbReference type="EMBL" id="KAK2080651.1"/>
    </source>
</evidence>
<dbReference type="EMBL" id="JASFZW010000001">
    <property type="protein sequence ID" value="KAK2080651.1"/>
    <property type="molecule type" value="Genomic_DNA"/>
</dbReference>
<protein>
    <recommendedName>
        <fullName evidence="4">Cns1/TTC4 wheel domain-containing protein</fullName>
    </recommendedName>
</protein>
<dbReference type="Proteomes" id="UP001255856">
    <property type="component" value="Unassembled WGS sequence"/>
</dbReference>
<evidence type="ECO:0000259" key="4">
    <source>
        <dbReference type="Pfam" id="PF18972"/>
    </source>
</evidence>
<evidence type="ECO:0000256" key="3">
    <source>
        <dbReference type="ARBA" id="ARBA00023602"/>
    </source>
</evidence>
<comment type="similarity">
    <text evidence="3">Belongs to the TTC4 family.</text>
</comment>
<feature type="domain" description="Cns1/TTC4 wheel" evidence="4">
    <location>
        <begin position="231"/>
        <end position="291"/>
    </location>
</feature>
<keyword evidence="1" id="KW-0677">Repeat</keyword>
<dbReference type="GO" id="GO:0005634">
    <property type="term" value="C:nucleus"/>
    <property type="evidence" value="ECO:0007669"/>
    <property type="project" value="TreeGrafter"/>
</dbReference>
<dbReference type="Pfam" id="PF18972">
    <property type="entry name" value="Wheel"/>
    <property type="match status" value="1"/>
</dbReference>
<evidence type="ECO:0000256" key="2">
    <source>
        <dbReference type="ARBA" id="ARBA00022803"/>
    </source>
</evidence>
<dbReference type="GO" id="GO:0051879">
    <property type="term" value="F:Hsp90 protein binding"/>
    <property type="evidence" value="ECO:0007669"/>
    <property type="project" value="InterPro"/>
</dbReference>
<keyword evidence="2" id="KW-0802">TPR repeat</keyword>
<evidence type="ECO:0000313" key="6">
    <source>
        <dbReference type="Proteomes" id="UP001255856"/>
    </source>
</evidence>